<sequence>MQNIEDYKFLYQDEKYFYLYKHVRFSEGSLCIIQDGTLSFTPPSKFNDPFDCLFNIDDDYNYTTNELRDLHARYGCKRLSAAKRLQANQKFKWQQKIGISDGSFFLKFHQRTGVCCLNHNPLEILMWSHYADNHKGFLLEFKFPKSSLKYKTVLKDFIPVPVSYSKDMPTLSKEDKFCLNNSEIAKKIYLTKHESWAYEEEFRVVSNDMEQPIQSYPRDELLCSVILGVKMLPENQERIKNLLKQLLIEVPLYRAEMVEGKYGITVPNHPRLNVLALNKKK</sequence>
<evidence type="ECO:0000313" key="2">
    <source>
        <dbReference type="Proteomes" id="UP000501939"/>
    </source>
</evidence>
<accession>A0A6G8S6Y7</accession>
<protein>
    <submittedName>
        <fullName evidence="1">DUF2971 domain-containing protein</fullName>
    </submittedName>
</protein>
<organism evidence="1 2">
    <name type="scientific">Acinetobacter lanii</name>
    <dbReference type="NCBI Taxonomy" id="2715163"/>
    <lineage>
        <taxon>Bacteria</taxon>
        <taxon>Pseudomonadati</taxon>
        <taxon>Pseudomonadota</taxon>
        <taxon>Gammaproteobacteria</taxon>
        <taxon>Moraxellales</taxon>
        <taxon>Moraxellaceae</taxon>
        <taxon>Acinetobacter</taxon>
    </lineage>
</organism>
<dbReference type="KEGG" id="alj:G8D99_13195"/>
<keyword evidence="2" id="KW-1185">Reference proteome</keyword>
<name>A0A6G8S6Y7_9GAMM</name>
<dbReference type="Pfam" id="PF11185">
    <property type="entry name" value="DUF2971"/>
    <property type="match status" value="1"/>
</dbReference>
<dbReference type="EMBL" id="CP049916">
    <property type="protein sequence ID" value="QIO09874.1"/>
    <property type="molecule type" value="Genomic_DNA"/>
</dbReference>
<dbReference type="Proteomes" id="UP000501939">
    <property type="component" value="Chromosome"/>
</dbReference>
<dbReference type="RefSeq" id="WP_166326665.1">
    <property type="nucleotide sequence ID" value="NZ_CP049916.1"/>
</dbReference>
<dbReference type="InterPro" id="IPR021352">
    <property type="entry name" value="DUF2971"/>
</dbReference>
<evidence type="ECO:0000313" key="1">
    <source>
        <dbReference type="EMBL" id="QIO09874.1"/>
    </source>
</evidence>
<dbReference type="AlphaFoldDB" id="A0A6G8S6Y7"/>
<proteinExistence type="predicted"/>
<gene>
    <name evidence="1" type="ORF">G8D99_13195</name>
</gene>
<reference evidence="1 2" key="1">
    <citation type="submission" date="2020-03" db="EMBL/GenBank/DDBJ databases">
        <authorList>
            <person name="Zhu W."/>
        </authorList>
    </citation>
    <scope>NUCLEOTIDE SEQUENCE [LARGE SCALE GENOMIC DNA]</scope>
    <source>
        <strain evidence="1 2">185</strain>
    </source>
</reference>